<name>A0ABQ6CL46_9HYPH</name>
<organism evidence="1 2">
    <name type="scientific">Labrys miyagiensis</name>
    <dbReference type="NCBI Taxonomy" id="346912"/>
    <lineage>
        <taxon>Bacteria</taxon>
        <taxon>Pseudomonadati</taxon>
        <taxon>Pseudomonadota</taxon>
        <taxon>Alphaproteobacteria</taxon>
        <taxon>Hyphomicrobiales</taxon>
        <taxon>Xanthobacteraceae</taxon>
        <taxon>Labrys</taxon>
    </lineage>
</organism>
<dbReference type="EMBL" id="BSPC01000037">
    <property type="protein sequence ID" value="GLS20919.1"/>
    <property type="molecule type" value="Genomic_DNA"/>
</dbReference>
<reference evidence="2" key="1">
    <citation type="journal article" date="2019" name="Int. J. Syst. Evol. Microbiol.">
        <title>The Global Catalogue of Microorganisms (GCM) 10K type strain sequencing project: providing services to taxonomists for standard genome sequencing and annotation.</title>
        <authorList>
            <consortium name="The Broad Institute Genomics Platform"/>
            <consortium name="The Broad Institute Genome Sequencing Center for Infectious Disease"/>
            <person name="Wu L."/>
            <person name="Ma J."/>
        </authorList>
    </citation>
    <scope>NUCLEOTIDE SEQUENCE [LARGE SCALE GENOMIC DNA]</scope>
    <source>
        <strain evidence="2">NBRC 101365</strain>
    </source>
</reference>
<dbReference type="Proteomes" id="UP001156882">
    <property type="component" value="Unassembled WGS sequence"/>
</dbReference>
<sequence>MASPNLAASAQMSGRPVGIVNLSRLAPKDGNFPSPGTSHSGALEHVEAGIYKKIAQIDVLVG</sequence>
<gene>
    <name evidence="1" type="ORF">GCM10007874_39360</name>
</gene>
<comment type="caution">
    <text evidence="1">The sequence shown here is derived from an EMBL/GenBank/DDBJ whole genome shotgun (WGS) entry which is preliminary data.</text>
</comment>
<accession>A0ABQ6CL46</accession>
<proteinExistence type="predicted"/>
<evidence type="ECO:0000313" key="1">
    <source>
        <dbReference type="EMBL" id="GLS20919.1"/>
    </source>
</evidence>
<evidence type="ECO:0000313" key="2">
    <source>
        <dbReference type="Proteomes" id="UP001156882"/>
    </source>
</evidence>
<protein>
    <submittedName>
        <fullName evidence="1">Uncharacterized protein</fullName>
    </submittedName>
</protein>
<keyword evidence="2" id="KW-1185">Reference proteome</keyword>